<accession>A0AAD6IS82</accession>
<dbReference type="EMBL" id="JAQGDS010000011">
    <property type="protein sequence ID" value="KAJ6256984.1"/>
    <property type="molecule type" value="Genomic_DNA"/>
</dbReference>
<proteinExistence type="predicted"/>
<organism evidence="1 2">
    <name type="scientific">Drechslerella dactyloides</name>
    <name type="common">Nematode-trapping fungus</name>
    <name type="synonym">Arthrobotrys dactyloides</name>
    <dbReference type="NCBI Taxonomy" id="74499"/>
    <lineage>
        <taxon>Eukaryota</taxon>
        <taxon>Fungi</taxon>
        <taxon>Dikarya</taxon>
        <taxon>Ascomycota</taxon>
        <taxon>Pezizomycotina</taxon>
        <taxon>Orbiliomycetes</taxon>
        <taxon>Orbiliales</taxon>
        <taxon>Orbiliaceae</taxon>
        <taxon>Drechslerella</taxon>
    </lineage>
</organism>
<comment type="caution">
    <text evidence="1">The sequence shown here is derived from an EMBL/GenBank/DDBJ whole genome shotgun (WGS) entry which is preliminary data.</text>
</comment>
<keyword evidence="2" id="KW-1185">Reference proteome</keyword>
<reference evidence="1" key="1">
    <citation type="submission" date="2023-01" db="EMBL/GenBank/DDBJ databases">
        <title>The chitinases involved in constricting ring structure development in the nematode-trapping fungus Drechslerella dactyloides.</title>
        <authorList>
            <person name="Wang R."/>
            <person name="Zhang L."/>
            <person name="Tang P."/>
            <person name="Li S."/>
            <person name="Liang L."/>
        </authorList>
    </citation>
    <scope>NUCLEOTIDE SEQUENCE</scope>
    <source>
        <strain evidence="1">YMF1.00031</strain>
    </source>
</reference>
<name>A0AAD6IS82_DREDA</name>
<dbReference type="Proteomes" id="UP001221413">
    <property type="component" value="Unassembled WGS sequence"/>
</dbReference>
<sequence>MHGKQEDRGCNSIKSSRVRLACGPVGKSVAQAKLPGTAAALVESGDRTVAREVGRDAIPAAPLEDEMVEAQYKMLEPEREAGRKAGALGVD</sequence>
<evidence type="ECO:0000313" key="2">
    <source>
        <dbReference type="Proteomes" id="UP001221413"/>
    </source>
</evidence>
<dbReference type="AlphaFoldDB" id="A0AAD6IS82"/>
<protein>
    <submittedName>
        <fullName evidence="1">Uncharacterized protein</fullName>
    </submittedName>
</protein>
<gene>
    <name evidence="1" type="ORF">Dda_7867</name>
</gene>
<evidence type="ECO:0000313" key="1">
    <source>
        <dbReference type="EMBL" id="KAJ6256984.1"/>
    </source>
</evidence>